<reference evidence="2" key="1">
    <citation type="submission" date="2021-01" db="EMBL/GenBank/DDBJ databases">
        <authorList>
            <person name="Corre E."/>
            <person name="Pelletier E."/>
            <person name="Niang G."/>
            <person name="Scheremetjew M."/>
            <person name="Finn R."/>
            <person name="Kale V."/>
            <person name="Holt S."/>
            <person name="Cochrane G."/>
            <person name="Meng A."/>
            <person name="Brown T."/>
            <person name="Cohen L."/>
        </authorList>
    </citation>
    <scope>NUCLEOTIDE SEQUENCE</scope>
    <source>
        <strain evidence="2">308</strain>
    </source>
</reference>
<keyword evidence="1" id="KW-1133">Transmembrane helix</keyword>
<sequence length="171" mass="19595">MIENLISVELLFWLPTLLDIVLLIFTYGYCSNHGVVWFLKMQAEVIAKQKKDVAGRKKKDDDDAAEEKIAKTAESCDPDVTPELQEVWEMTMAAYSAYACLLPLAVYWCTYQPELRPSFCWTMTILMVKKTHMLFHSTDGNKRRGGLLSLIFFYFPTYGGYAVLKTFFASS</sequence>
<accession>A0A7S1BBS0</accession>
<keyword evidence="1" id="KW-0812">Transmembrane</keyword>
<protein>
    <submittedName>
        <fullName evidence="2">Uncharacterized protein</fullName>
    </submittedName>
</protein>
<dbReference type="AlphaFoldDB" id="A0A7S1BBS0"/>
<proteinExistence type="predicted"/>
<gene>
    <name evidence="2" type="ORF">CHYS00102_LOCUS8425</name>
</gene>
<name>A0A7S1BBS0_9STRA</name>
<evidence type="ECO:0000313" key="2">
    <source>
        <dbReference type="EMBL" id="CAD8881238.1"/>
    </source>
</evidence>
<evidence type="ECO:0000256" key="1">
    <source>
        <dbReference type="SAM" id="Phobius"/>
    </source>
</evidence>
<organism evidence="2">
    <name type="scientific">Corethron hystrix</name>
    <dbReference type="NCBI Taxonomy" id="216773"/>
    <lineage>
        <taxon>Eukaryota</taxon>
        <taxon>Sar</taxon>
        <taxon>Stramenopiles</taxon>
        <taxon>Ochrophyta</taxon>
        <taxon>Bacillariophyta</taxon>
        <taxon>Coscinodiscophyceae</taxon>
        <taxon>Corethrophycidae</taxon>
        <taxon>Corethrales</taxon>
        <taxon>Corethraceae</taxon>
        <taxon>Corethron</taxon>
    </lineage>
</organism>
<dbReference type="EMBL" id="HBFR01011675">
    <property type="protein sequence ID" value="CAD8881238.1"/>
    <property type="molecule type" value="Transcribed_RNA"/>
</dbReference>
<feature type="transmembrane region" description="Helical" evidence="1">
    <location>
        <begin position="12"/>
        <end position="30"/>
    </location>
</feature>
<keyword evidence="1" id="KW-0472">Membrane</keyword>
<feature type="transmembrane region" description="Helical" evidence="1">
    <location>
        <begin position="145"/>
        <end position="164"/>
    </location>
</feature>